<feature type="region of interest" description="Disordered" evidence="1">
    <location>
        <begin position="42"/>
        <end position="64"/>
    </location>
</feature>
<dbReference type="Proteomes" id="UP000193570">
    <property type="component" value="Unassembled WGS sequence"/>
</dbReference>
<accession>A0A1X7A449</accession>
<organism evidence="2 3">
    <name type="scientific">Roseivivax jejudonensis</name>
    <dbReference type="NCBI Taxonomy" id="1529041"/>
    <lineage>
        <taxon>Bacteria</taxon>
        <taxon>Pseudomonadati</taxon>
        <taxon>Pseudomonadota</taxon>
        <taxon>Alphaproteobacteria</taxon>
        <taxon>Rhodobacterales</taxon>
        <taxon>Roseobacteraceae</taxon>
        <taxon>Roseivivax</taxon>
    </lineage>
</organism>
<sequence length="64" mass="6644">MIDPTPSPLLTAANDNPGGTTEARCALLGLVDLLARAEARRGLAQDAANTNRAPAGRQNTEDTE</sequence>
<dbReference type="AlphaFoldDB" id="A0A1X7A449"/>
<protein>
    <submittedName>
        <fullName evidence="2">Uncharacterized protein</fullName>
    </submittedName>
</protein>
<dbReference type="EMBL" id="FWFK01000007">
    <property type="protein sequence ID" value="SLN69500.1"/>
    <property type="molecule type" value="Genomic_DNA"/>
</dbReference>
<evidence type="ECO:0000256" key="1">
    <source>
        <dbReference type="SAM" id="MobiDB-lite"/>
    </source>
</evidence>
<keyword evidence="3" id="KW-1185">Reference proteome</keyword>
<name>A0A1X7A449_9RHOB</name>
<reference evidence="2 3" key="1">
    <citation type="submission" date="2017-03" db="EMBL/GenBank/DDBJ databases">
        <authorList>
            <person name="Afonso C.L."/>
            <person name="Miller P.J."/>
            <person name="Scott M.A."/>
            <person name="Spackman E."/>
            <person name="Goraichik I."/>
            <person name="Dimitrov K.M."/>
            <person name="Suarez D.L."/>
            <person name="Swayne D.E."/>
        </authorList>
    </citation>
    <scope>NUCLEOTIDE SEQUENCE [LARGE SCALE GENOMIC DNA]</scope>
    <source>
        <strain evidence="2 3">CECT 8625</strain>
    </source>
</reference>
<evidence type="ECO:0000313" key="3">
    <source>
        <dbReference type="Proteomes" id="UP000193570"/>
    </source>
</evidence>
<evidence type="ECO:0000313" key="2">
    <source>
        <dbReference type="EMBL" id="SLN69500.1"/>
    </source>
</evidence>
<dbReference type="RefSeq" id="WP_159456796.1">
    <property type="nucleotide sequence ID" value="NZ_FWFK01000007.1"/>
</dbReference>
<proteinExistence type="predicted"/>
<gene>
    <name evidence="2" type="ORF">ROJ8625_03618</name>
</gene>